<dbReference type="SUPFAM" id="SSF56801">
    <property type="entry name" value="Acetyl-CoA synthetase-like"/>
    <property type="match status" value="1"/>
</dbReference>
<dbReference type="Proteomes" id="UP000011863">
    <property type="component" value="Chromosome"/>
</dbReference>
<evidence type="ECO:0000256" key="3">
    <source>
        <dbReference type="ARBA" id="ARBA00022832"/>
    </source>
</evidence>
<evidence type="ECO:0000256" key="2">
    <source>
        <dbReference type="ARBA" id="ARBA00022598"/>
    </source>
</evidence>
<evidence type="ECO:0000313" key="9">
    <source>
        <dbReference type="Proteomes" id="UP000011863"/>
    </source>
</evidence>
<dbReference type="InterPro" id="IPR000873">
    <property type="entry name" value="AMP-dep_synth/lig_dom"/>
</dbReference>
<dbReference type="Pfam" id="PF00501">
    <property type="entry name" value="AMP-binding"/>
    <property type="match status" value="1"/>
</dbReference>
<dbReference type="GO" id="GO:0004467">
    <property type="term" value="F:long-chain fatty acid-CoA ligase activity"/>
    <property type="evidence" value="ECO:0007669"/>
    <property type="project" value="UniProtKB-EC"/>
</dbReference>
<protein>
    <recommendedName>
        <fullName evidence="6">Acyl-CoA synthetase</fullName>
    </recommendedName>
</protein>
<dbReference type="Pfam" id="PF23562">
    <property type="entry name" value="AMP-binding_C_3"/>
    <property type="match status" value="1"/>
</dbReference>
<dbReference type="PANTHER" id="PTHR43272">
    <property type="entry name" value="LONG-CHAIN-FATTY-ACID--COA LIGASE"/>
    <property type="match status" value="1"/>
</dbReference>
<evidence type="ECO:0000256" key="5">
    <source>
        <dbReference type="ARBA" id="ARBA00024484"/>
    </source>
</evidence>
<keyword evidence="4" id="KW-0443">Lipid metabolism</keyword>
<dbReference type="CDD" id="cd05907">
    <property type="entry name" value="VL_LC_FACS_like"/>
    <property type="match status" value="1"/>
</dbReference>
<organism evidence="8 9">
    <name type="scientific">Ilumatobacter coccineus (strain NBRC 103263 / KCTC 29153 / YM16-304)</name>
    <dbReference type="NCBI Taxonomy" id="1313172"/>
    <lineage>
        <taxon>Bacteria</taxon>
        <taxon>Bacillati</taxon>
        <taxon>Actinomycetota</taxon>
        <taxon>Acidimicrobiia</taxon>
        <taxon>Acidimicrobiales</taxon>
        <taxon>Ilumatobacteraceae</taxon>
        <taxon>Ilumatobacter</taxon>
    </lineage>
</organism>
<gene>
    <name evidence="8" type="primary">fadD</name>
    <name evidence="8" type="ORF">YM304_24140</name>
</gene>
<feature type="domain" description="AMP-dependent synthetase/ligase" evidence="7">
    <location>
        <begin position="26"/>
        <end position="434"/>
    </location>
</feature>
<dbReference type="AlphaFoldDB" id="A0A6C7EDM9"/>
<dbReference type="RefSeq" id="WP_015441975.1">
    <property type="nucleotide sequence ID" value="NC_020520.1"/>
</dbReference>
<dbReference type="Gene3D" id="3.30.300.30">
    <property type="match status" value="1"/>
</dbReference>
<evidence type="ECO:0000313" key="8">
    <source>
        <dbReference type="EMBL" id="BAN02728.1"/>
    </source>
</evidence>
<name>A0A6C7EDM9_ILUCY</name>
<evidence type="ECO:0000256" key="6">
    <source>
        <dbReference type="ARBA" id="ARBA00032875"/>
    </source>
</evidence>
<dbReference type="KEGG" id="aym:YM304_24140"/>
<reference evidence="8 9" key="1">
    <citation type="journal article" date="2013" name="Int. J. Syst. Evol. Microbiol.">
        <title>Ilumatobacter nonamiense sp. nov. and Ilumatobacter coccineum sp. nov., isolated from seashore sand.</title>
        <authorList>
            <person name="Matsumoto A."/>
            <person name="Kasai H."/>
            <person name="Matsuo Y."/>
            <person name="Shizuri Y."/>
            <person name="Ichikawa N."/>
            <person name="Fujita N."/>
            <person name="Omura S."/>
            <person name="Takahashi Y."/>
        </authorList>
    </citation>
    <scope>NUCLEOTIDE SEQUENCE [LARGE SCALE GENOMIC DNA]</scope>
    <source>
        <strain evidence="9">NBRC 103263 / KCTC 29153 / YM16-304</strain>
    </source>
</reference>
<dbReference type="PANTHER" id="PTHR43272:SF32">
    <property type="entry name" value="AMP-DEPENDENT SYNTHETASE_LIGASE DOMAIN-CONTAINING PROTEIN"/>
    <property type="match status" value="1"/>
</dbReference>
<evidence type="ECO:0000256" key="1">
    <source>
        <dbReference type="ARBA" id="ARBA00006432"/>
    </source>
</evidence>
<dbReference type="EMBL" id="AP012057">
    <property type="protein sequence ID" value="BAN02728.1"/>
    <property type="molecule type" value="Genomic_DNA"/>
</dbReference>
<accession>A0A6C7EDM9</accession>
<evidence type="ECO:0000259" key="7">
    <source>
        <dbReference type="Pfam" id="PF00501"/>
    </source>
</evidence>
<comment type="similarity">
    <text evidence="1">Belongs to the ATP-dependent AMP-binding enzyme family.</text>
</comment>
<comment type="catalytic activity">
    <reaction evidence="5">
        <text>a long-chain fatty acid + ATP + CoA = a long-chain fatty acyl-CoA + AMP + diphosphate</text>
        <dbReference type="Rhea" id="RHEA:15421"/>
        <dbReference type="ChEBI" id="CHEBI:30616"/>
        <dbReference type="ChEBI" id="CHEBI:33019"/>
        <dbReference type="ChEBI" id="CHEBI:57287"/>
        <dbReference type="ChEBI" id="CHEBI:57560"/>
        <dbReference type="ChEBI" id="CHEBI:83139"/>
        <dbReference type="ChEBI" id="CHEBI:456215"/>
        <dbReference type="EC" id="6.2.1.3"/>
    </reaction>
    <physiologicalReaction direction="left-to-right" evidence="5">
        <dbReference type="Rhea" id="RHEA:15422"/>
    </physiologicalReaction>
</comment>
<sequence length="609" mass="65707">MPSTVTSEELHARIVGQNIPKRFLANLERNGDIEVLNWQTADGGWESLTLSQVADHTARLVAALKDLGVSPGDKVVMMMRNRQEFHALDLAVLFCGATPVSIYNSSAPDQIQYLVNDSGASVAILEDSGFLERFESVRDKIPTIQHIALIETNDETGDDIVRYSDMVAFEPADLAAEAETATLSDLATIIYTSGTTGPPKGVMLSHSNVVWTLESVGQSMRDQTDIDDFAGKSHLSYLPMAHVMERLLGHYYMLDFGTKVYCCPETSQMPAMLRESRPSLFIGVPRVWEKLYAGVNAALSADPDKERQFNEAVAAGSPIMAKMTRGEATDEEIATWNFLDGVGFKPVRELIGLDRVEIGISGAAPIPAEILDWFRTIGVPLSEGYGMSETVAVLSWSSAAKPGFVGQAATGVEITIADDGEVLARGGNIFEGYLGLPDKTAETIDEDGWLHTGDIGVLDDEGYLKIVDRKKELIITAGGKNISPANLEAALKMIPLIGQACAVGEQKPFVAALVVLDPDASAAWAAEHGLTGDAATMTEMAKNPDVIAEIEAGLADAMADFNNAESVKKVKVLGEEWLPDSELLTPTSKLKRRGILATFADEIEALYVR</sequence>
<keyword evidence="3" id="KW-0276">Fatty acid metabolism</keyword>
<dbReference type="Gene3D" id="3.40.50.12780">
    <property type="entry name" value="N-terminal domain of ligase-like"/>
    <property type="match status" value="2"/>
</dbReference>
<keyword evidence="2 8" id="KW-0436">Ligase</keyword>
<dbReference type="PROSITE" id="PS00455">
    <property type="entry name" value="AMP_BINDING"/>
    <property type="match status" value="1"/>
</dbReference>
<evidence type="ECO:0000256" key="4">
    <source>
        <dbReference type="ARBA" id="ARBA00023098"/>
    </source>
</evidence>
<proteinExistence type="inferred from homology"/>
<dbReference type="InterPro" id="IPR020845">
    <property type="entry name" value="AMP-binding_CS"/>
</dbReference>
<keyword evidence="9" id="KW-1185">Reference proteome</keyword>
<dbReference type="InterPro" id="IPR042099">
    <property type="entry name" value="ANL_N_sf"/>
</dbReference>
<dbReference type="InterPro" id="IPR045851">
    <property type="entry name" value="AMP-bd_C_sf"/>
</dbReference>
<dbReference type="OrthoDB" id="9803968at2"/>
<dbReference type="GO" id="GO:0016020">
    <property type="term" value="C:membrane"/>
    <property type="evidence" value="ECO:0007669"/>
    <property type="project" value="TreeGrafter"/>
</dbReference>